<evidence type="ECO:0000313" key="2">
    <source>
        <dbReference type="Proteomes" id="UP000299102"/>
    </source>
</evidence>
<keyword evidence="2" id="KW-1185">Reference proteome</keyword>
<comment type="caution">
    <text evidence="1">The sequence shown here is derived from an EMBL/GenBank/DDBJ whole genome shotgun (WGS) entry which is preliminary data.</text>
</comment>
<reference evidence="1 2" key="1">
    <citation type="journal article" date="2019" name="Commun. Biol.">
        <title>The bagworm genome reveals a unique fibroin gene that provides high tensile strength.</title>
        <authorList>
            <person name="Kono N."/>
            <person name="Nakamura H."/>
            <person name="Ohtoshi R."/>
            <person name="Tomita M."/>
            <person name="Numata K."/>
            <person name="Arakawa K."/>
        </authorList>
    </citation>
    <scope>NUCLEOTIDE SEQUENCE [LARGE SCALE GENOMIC DNA]</scope>
</reference>
<name>A0A4C1U7Y5_EUMVA</name>
<organism evidence="1 2">
    <name type="scientific">Eumeta variegata</name>
    <name type="common">Bagworm moth</name>
    <name type="synonym">Eumeta japonica</name>
    <dbReference type="NCBI Taxonomy" id="151549"/>
    <lineage>
        <taxon>Eukaryota</taxon>
        <taxon>Metazoa</taxon>
        <taxon>Ecdysozoa</taxon>
        <taxon>Arthropoda</taxon>
        <taxon>Hexapoda</taxon>
        <taxon>Insecta</taxon>
        <taxon>Pterygota</taxon>
        <taxon>Neoptera</taxon>
        <taxon>Endopterygota</taxon>
        <taxon>Lepidoptera</taxon>
        <taxon>Glossata</taxon>
        <taxon>Ditrysia</taxon>
        <taxon>Tineoidea</taxon>
        <taxon>Psychidae</taxon>
        <taxon>Oiketicinae</taxon>
        <taxon>Eumeta</taxon>
    </lineage>
</organism>
<protein>
    <submittedName>
        <fullName evidence="1">Uncharacterized protein</fullName>
    </submittedName>
</protein>
<dbReference type="Proteomes" id="UP000299102">
    <property type="component" value="Unassembled WGS sequence"/>
</dbReference>
<gene>
    <name evidence="1" type="ORF">EVAR_7183_1</name>
</gene>
<sequence>MSSPPSGRSIVKMQSFAKHFLIDSSMAYERSPCCLRIRAEWARNFCRGNSLRRERPRAPLSSRIESFCGNLDFEKLIQLQDGDDSEYAESVIEEKQNESKGGFNMEEVSVAKDDTSYPYIGYCLYQSLHELFQKMFIEEELFHILIYTATKIMRLRVCDGLKIGFKPIGNSNNIPKMRIFEDYINMSLECNLAFRKSIPNSASYWFARATANLQ</sequence>
<dbReference type="EMBL" id="BGZK01000134">
    <property type="protein sequence ID" value="GBP21966.1"/>
    <property type="molecule type" value="Genomic_DNA"/>
</dbReference>
<dbReference type="AlphaFoldDB" id="A0A4C1U7Y5"/>
<evidence type="ECO:0000313" key="1">
    <source>
        <dbReference type="EMBL" id="GBP21966.1"/>
    </source>
</evidence>
<proteinExistence type="predicted"/>
<accession>A0A4C1U7Y5</accession>